<dbReference type="EMBL" id="CP109106">
    <property type="protein sequence ID" value="WSB72412.1"/>
    <property type="molecule type" value="Genomic_DNA"/>
</dbReference>
<dbReference type="PANTHER" id="PTHR42718">
    <property type="entry name" value="MAJOR FACILITATOR SUPERFAMILY MULTIDRUG TRANSPORTER MFSC"/>
    <property type="match status" value="1"/>
</dbReference>
<feature type="domain" description="Major facilitator superfamily (MFS) profile" evidence="8">
    <location>
        <begin position="23"/>
        <end position="476"/>
    </location>
</feature>
<keyword evidence="3 7" id="KW-0812">Transmembrane</keyword>
<proteinExistence type="predicted"/>
<evidence type="ECO:0000313" key="10">
    <source>
        <dbReference type="Proteomes" id="UP001344251"/>
    </source>
</evidence>
<reference evidence="9 10" key="1">
    <citation type="submission" date="2022-10" db="EMBL/GenBank/DDBJ databases">
        <title>The complete genomes of actinobacterial strains from the NBC collection.</title>
        <authorList>
            <person name="Joergensen T.S."/>
            <person name="Alvarez Arevalo M."/>
            <person name="Sterndorff E.B."/>
            <person name="Faurdal D."/>
            <person name="Vuksanovic O."/>
            <person name="Mourched A.-S."/>
            <person name="Charusanti P."/>
            <person name="Shaw S."/>
            <person name="Blin K."/>
            <person name="Weber T."/>
        </authorList>
    </citation>
    <scope>NUCLEOTIDE SEQUENCE [LARGE SCALE GENOMIC DNA]</scope>
    <source>
        <strain evidence="9 10">NBC 01774</strain>
    </source>
</reference>
<dbReference type="SUPFAM" id="SSF103473">
    <property type="entry name" value="MFS general substrate transporter"/>
    <property type="match status" value="1"/>
</dbReference>
<dbReference type="PROSITE" id="PS50850">
    <property type="entry name" value="MFS"/>
    <property type="match status" value="1"/>
</dbReference>
<evidence type="ECO:0000256" key="5">
    <source>
        <dbReference type="ARBA" id="ARBA00023136"/>
    </source>
</evidence>
<feature type="transmembrane region" description="Helical" evidence="7">
    <location>
        <begin position="150"/>
        <end position="175"/>
    </location>
</feature>
<dbReference type="RefSeq" id="WP_326622078.1">
    <property type="nucleotide sequence ID" value="NZ_CP109106.1"/>
</dbReference>
<evidence type="ECO:0000259" key="8">
    <source>
        <dbReference type="PROSITE" id="PS50850"/>
    </source>
</evidence>
<keyword evidence="10" id="KW-1185">Reference proteome</keyword>
<dbReference type="Gene3D" id="1.20.1250.20">
    <property type="entry name" value="MFS general substrate transporter like domains"/>
    <property type="match status" value="2"/>
</dbReference>
<comment type="subcellular location">
    <subcellularLocation>
        <location evidence="1">Cell membrane</location>
        <topology evidence="1">Multi-pass membrane protein</topology>
    </subcellularLocation>
</comment>
<gene>
    <name evidence="9" type="ORF">OG863_33150</name>
</gene>
<feature type="transmembrane region" description="Helical" evidence="7">
    <location>
        <begin position="311"/>
        <end position="332"/>
    </location>
</feature>
<evidence type="ECO:0000256" key="4">
    <source>
        <dbReference type="ARBA" id="ARBA00022989"/>
    </source>
</evidence>
<dbReference type="PANTHER" id="PTHR42718:SF9">
    <property type="entry name" value="MAJOR FACILITATOR SUPERFAMILY MULTIDRUG TRANSPORTER MFSC"/>
    <property type="match status" value="1"/>
</dbReference>
<feature type="transmembrane region" description="Helical" evidence="7">
    <location>
        <begin position="90"/>
        <end position="110"/>
    </location>
</feature>
<protein>
    <submittedName>
        <fullName evidence="9">MFS transporter</fullName>
    </submittedName>
</protein>
<feature type="transmembrane region" description="Helical" evidence="7">
    <location>
        <begin position="451"/>
        <end position="471"/>
    </location>
</feature>
<sequence>MTSTASPPHSPPPLLGTLTRRRSVTAAMCACVLVAQSLVAAMNLAIPKIAASGLHPSPAQLLWIVDTYVLVFAGLLIPAGALGDRVGRKGVLLTGLGVFAAGALLSAPATTLPVLLAGRALSGAGAALLVPATMSVLLHASPPDRKAGAVAAWSTAVGLGGMAGNAGGALILQYLPWQGLFWVYVPLGLALLAWVAKAAPRVPRQTATLDLPGSALLVLGAAALLFGIIEGPGLGWLSVPVAGAFALALVVFALFVRHGLRAAHPVLDPRLFRLRRLRAGSIGIAVTFFGMFALFYVNAQFLQYVKGYSPLQTGCALVPLAFGMMAVTKYGMRAAQRAGEARTAGAGLALIAAGLLLLSTTDAHTPYLRYLVFLLVMSAGAGLAMPTLSHAIVASVPAGRSGMGSGLQGAARELGAALGVAVVGTVLSVRFASGTGHGAAVAAAFTDATALGYRIAACVVLAVGLVVVRGLRTGSRAERDPALT</sequence>
<evidence type="ECO:0000256" key="2">
    <source>
        <dbReference type="ARBA" id="ARBA00022448"/>
    </source>
</evidence>
<feature type="transmembrane region" description="Helical" evidence="7">
    <location>
        <begin position="24"/>
        <end position="46"/>
    </location>
</feature>
<evidence type="ECO:0000313" key="9">
    <source>
        <dbReference type="EMBL" id="WSB72412.1"/>
    </source>
</evidence>
<feature type="transmembrane region" description="Helical" evidence="7">
    <location>
        <begin position="367"/>
        <end position="393"/>
    </location>
</feature>
<feature type="transmembrane region" description="Helical" evidence="7">
    <location>
        <begin position="235"/>
        <end position="256"/>
    </location>
</feature>
<feature type="transmembrane region" description="Helical" evidence="7">
    <location>
        <begin position="414"/>
        <end position="431"/>
    </location>
</feature>
<evidence type="ECO:0000256" key="7">
    <source>
        <dbReference type="SAM" id="Phobius"/>
    </source>
</evidence>
<keyword evidence="4 7" id="KW-1133">Transmembrane helix</keyword>
<dbReference type="CDD" id="cd17321">
    <property type="entry name" value="MFS_MMR_MDR_like"/>
    <property type="match status" value="1"/>
</dbReference>
<evidence type="ECO:0000256" key="3">
    <source>
        <dbReference type="ARBA" id="ARBA00022692"/>
    </source>
</evidence>
<feature type="transmembrane region" description="Helical" evidence="7">
    <location>
        <begin position="181"/>
        <end position="199"/>
    </location>
</feature>
<dbReference type="Proteomes" id="UP001344251">
    <property type="component" value="Chromosome"/>
</dbReference>
<feature type="transmembrane region" description="Helical" evidence="7">
    <location>
        <begin position="116"/>
        <end position="138"/>
    </location>
</feature>
<dbReference type="InterPro" id="IPR020846">
    <property type="entry name" value="MFS_dom"/>
</dbReference>
<feature type="transmembrane region" description="Helical" evidence="7">
    <location>
        <begin position="277"/>
        <end position="299"/>
    </location>
</feature>
<feature type="transmembrane region" description="Helical" evidence="7">
    <location>
        <begin position="344"/>
        <end position="361"/>
    </location>
</feature>
<keyword evidence="6" id="KW-0046">Antibiotic resistance</keyword>
<dbReference type="InterPro" id="IPR036259">
    <property type="entry name" value="MFS_trans_sf"/>
</dbReference>
<dbReference type="Pfam" id="PF07690">
    <property type="entry name" value="MFS_1"/>
    <property type="match status" value="1"/>
</dbReference>
<organism evidence="9 10">
    <name type="scientific">Streptomyces decoyicus</name>
    <dbReference type="NCBI Taxonomy" id="249567"/>
    <lineage>
        <taxon>Bacteria</taxon>
        <taxon>Bacillati</taxon>
        <taxon>Actinomycetota</taxon>
        <taxon>Actinomycetes</taxon>
        <taxon>Kitasatosporales</taxon>
        <taxon>Streptomycetaceae</taxon>
        <taxon>Streptomyces</taxon>
    </lineage>
</organism>
<dbReference type="InterPro" id="IPR011701">
    <property type="entry name" value="MFS"/>
</dbReference>
<accession>A0ABZ1FPN7</accession>
<name>A0ABZ1FPN7_9ACTN</name>
<feature type="transmembrane region" description="Helical" evidence="7">
    <location>
        <begin position="61"/>
        <end position="83"/>
    </location>
</feature>
<evidence type="ECO:0000256" key="1">
    <source>
        <dbReference type="ARBA" id="ARBA00004651"/>
    </source>
</evidence>
<keyword evidence="2" id="KW-0813">Transport</keyword>
<feature type="transmembrane region" description="Helical" evidence="7">
    <location>
        <begin position="211"/>
        <end position="229"/>
    </location>
</feature>
<evidence type="ECO:0000256" key="6">
    <source>
        <dbReference type="ARBA" id="ARBA00023251"/>
    </source>
</evidence>
<keyword evidence="5 7" id="KW-0472">Membrane</keyword>